<name>A0A1Q8SPQ7_9GAMM</name>
<dbReference type="AlphaFoldDB" id="A0A1Q8SPQ7"/>
<dbReference type="STRING" id="404433.BTW07_14955"/>
<accession>A0A1Q8SPQ7</accession>
<comment type="caution">
    <text evidence="1">The sequence shown here is derived from an EMBL/GenBank/DDBJ whole genome shotgun (WGS) entry which is preliminary data.</text>
</comment>
<gene>
    <name evidence="1" type="ORF">BTW07_14955</name>
</gene>
<keyword evidence="2" id="KW-1185">Reference proteome</keyword>
<protein>
    <submittedName>
        <fullName evidence="1">Uncharacterized protein</fullName>
    </submittedName>
</protein>
<reference evidence="1 2" key="1">
    <citation type="submission" date="2016-12" db="EMBL/GenBank/DDBJ databases">
        <title>Draft genome sequences of strains Salinicola socius SMB35, Salinicola sp. MH3R3-1 and Chromohalobacter sp. SMB17 from the Verkhnekamsk potash mining region of Russia.</title>
        <authorList>
            <person name="Mavrodi D.V."/>
            <person name="Olsson B.E."/>
            <person name="Korsakova E.S."/>
            <person name="Pyankova A."/>
            <person name="Mavrodi O.V."/>
            <person name="Plotnikova E.G."/>
        </authorList>
    </citation>
    <scope>NUCLEOTIDE SEQUENCE [LARGE SCALE GENOMIC DNA]</scope>
    <source>
        <strain evidence="1 2">SMB35</strain>
    </source>
</reference>
<evidence type="ECO:0000313" key="1">
    <source>
        <dbReference type="EMBL" id="OLO03376.1"/>
    </source>
</evidence>
<evidence type="ECO:0000313" key="2">
    <source>
        <dbReference type="Proteomes" id="UP000186878"/>
    </source>
</evidence>
<sequence length="72" mass="8672">MTKHLSTKHLSTKPLLTKNFSWRKNHEGVGRFPTILIGEPARHNAPLVEYRLCRRWLYRHVTVDIFNQYRQN</sequence>
<dbReference type="RefSeq" id="WP_075570977.1">
    <property type="nucleotide sequence ID" value="NZ_MSDO01000022.1"/>
</dbReference>
<dbReference type="EMBL" id="MSDO01000022">
    <property type="protein sequence ID" value="OLO03376.1"/>
    <property type="molecule type" value="Genomic_DNA"/>
</dbReference>
<dbReference type="Proteomes" id="UP000186878">
    <property type="component" value="Unassembled WGS sequence"/>
</dbReference>
<proteinExistence type="predicted"/>
<organism evidence="1 2">
    <name type="scientific">Salinicola socius</name>
    <dbReference type="NCBI Taxonomy" id="404433"/>
    <lineage>
        <taxon>Bacteria</taxon>
        <taxon>Pseudomonadati</taxon>
        <taxon>Pseudomonadota</taxon>
        <taxon>Gammaproteobacteria</taxon>
        <taxon>Oceanospirillales</taxon>
        <taxon>Halomonadaceae</taxon>
        <taxon>Salinicola</taxon>
    </lineage>
</organism>